<dbReference type="EMBL" id="CH473950">
    <property type="protein sequence ID" value="EDM16513.1"/>
    <property type="molecule type" value="Genomic_DNA"/>
</dbReference>
<sequence>MGWILTQLSCITRQKALRLNKQHGGPGTTWFHSVDVFRDPNFLFE</sequence>
<accession>A6HQQ9</accession>
<evidence type="ECO:0000313" key="1">
    <source>
        <dbReference type="EMBL" id="EDM16513.1"/>
    </source>
</evidence>
<proteinExistence type="predicted"/>
<gene>
    <name evidence="1" type="ORF">rCG_59944</name>
</gene>
<evidence type="ECO:0000313" key="2">
    <source>
        <dbReference type="Proteomes" id="UP000234681"/>
    </source>
</evidence>
<protein>
    <submittedName>
        <fullName evidence="1">RCG59944</fullName>
    </submittedName>
</protein>
<name>A6HQQ9_RAT</name>
<dbReference type="Proteomes" id="UP000234681">
    <property type="component" value="Chromosome 7"/>
</dbReference>
<organism evidence="1 2">
    <name type="scientific">Rattus norvegicus</name>
    <name type="common">Rat</name>
    <dbReference type="NCBI Taxonomy" id="10116"/>
    <lineage>
        <taxon>Eukaryota</taxon>
        <taxon>Metazoa</taxon>
        <taxon>Chordata</taxon>
        <taxon>Craniata</taxon>
        <taxon>Vertebrata</taxon>
        <taxon>Euteleostomi</taxon>
        <taxon>Mammalia</taxon>
        <taxon>Eutheria</taxon>
        <taxon>Euarchontoglires</taxon>
        <taxon>Glires</taxon>
        <taxon>Rodentia</taxon>
        <taxon>Myomorpha</taxon>
        <taxon>Muroidea</taxon>
        <taxon>Muridae</taxon>
        <taxon>Murinae</taxon>
        <taxon>Rattus</taxon>
    </lineage>
</organism>
<reference evidence="1 2" key="1">
    <citation type="submission" date="2005-09" db="EMBL/GenBank/DDBJ databases">
        <authorList>
            <person name="Mural R.J."/>
            <person name="Li P.W."/>
            <person name="Adams M.D."/>
            <person name="Amanatides P.G."/>
            <person name="Baden-Tillson H."/>
            <person name="Barnstead M."/>
            <person name="Chin S.H."/>
            <person name="Dew I."/>
            <person name="Evans C.A."/>
            <person name="Ferriera S."/>
            <person name="Flanigan M."/>
            <person name="Fosler C."/>
            <person name="Glodek A."/>
            <person name="Gu Z."/>
            <person name="Holt R.A."/>
            <person name="Jennings D."/>
            <person name="Kraft C.L."/>
            <person name="Lu F."/>
            <person name="Nguyen T."/>
            <person name="Nusskern D.R."/>
            <person name="Pfannkoch C.M."/>
            <person name="Sitter C."/>
            <person name="Sutton G.G."/>
            <person name="Venter J.C."/>
            <person name="Wang Z."/>
            <person name="Woodage T."/>
            <person name="Zheng X.H."/>
            <person name="Zhong F."/>
        </authorList>
    </citation>
    <scope>NUCLEOTIDE SEQUENCE [LARGE SCALE GENOMIC DNA]</scope>
    <source>
        <strain>BN</strain>
        <strain evidence="2">Sprague-Dawley</strain>
    </source>
</reference>
<dbReference type="AlphaFoldDB" id="A6HQQ9"/>